<evidence type="ECO:0000313" key="1">
    <source>
        <dbReference type="EMBL" id="KAK0647396.1"/>
    </source>
</evidence>
<keyword evidence="2" id="KW-1185">Reference proteome</keyword>
<evidence type="ECO:0000313" key="2">
    <source>
        <dbReference type="Proteomes" id="UP001175001"/>
    </source>
</evidence>
<protein>
    <submittedName>
        <fullName evidence="1">Uncharacterized protein</fullName>
    </submittedName>
</protein>
<proteinExistence type="predicted"/>
<gene>
    <name evidence="1" type="ORF">DIS24_g7776</name>
</gene>
<comment type="caution">
    <text evidence="1">The sequence shown here is derived from an EMBL/GenBank/DDBJ whole genome shotgun (WGS) entry which is preliminary data.</text>
</comment>
<organism evidence="1 2">
    <name type="scientific">Lasiodiplodia hormozganensis</name>
    <dbReference type="NCBI Taxonomy" id="869390"/>
    <lineage>
        <taxon>Eukaryota</taxon>
        <taxon>Fungi</taxon>
        <taxon>Dikarya</taxon>
        <taxon>Ascomycota</taxon>
        <taxon>Pezizomycotina</taxon>
        <taxon>Dothideomycetes</taxon>
        <taxon>Dothideomycetes incertae sedis</taxon>
        <taxon>Botryosphaeriales</taxon>
        <taxon>Botryosphaeriaceae</taxon>
        <taxon>Lasiodiplodia</taxon>
    </lineage>
</organism>
<accession>A0AA39Y9B9</accession>
<dbReference type="Proteomes" id="UP001175001">
    <property type="component" value="Unassembled WGS sequence"/>
</dbReference>
<reference evidence="1" key="1">
    <citation type="submission" date="2023-06" db="EMBL/GenBank/DDBJ databases">
        <title>Multi-omics analyses reveal the molecular pathogenesis toolkit of Lasiodiplodia hormozganensis, a cross-kingdom pathogen.</title>
        <authorList>
            <person name="Felix C."/>
            <person name="Meneses R."/>
            <person name="Goncalves M.F.M."/>
            <person name="Tilleman L."/>
            <person name="Duarte A.S."/>
            <person name="Jorrin-Novo J.V."/>
            <person name="Van De Peer Y."/>
            <person name="Deforce D."/>
            <person name="Van Nieuwerburgh F."/>
            <person name="Esteves A.C."/>
            <person name="Alves A."/>
        </authorList>
    </citation>
    <scope>NUCLEOTIDE SEQUENCE</scope>
    <source>
        <strain evidence="1">CBS 339.90</strain>
    </source>
</reference>
<name>A0AA39Y9B9_9PEZI</name>
<sequence>MKIESGNPVIFRQPTLTQFVPLDIGDKNGGLALVQWIKATDNVYRPADSSLLSYIQQNTTFEARRCLIYVNVRIISARVDGGSYSETVLDEIVYADNATATVFEEGPGLQFHLNGSAAEHGVKTTLTLPQPGRTMLASEMVNEMFFDKLVNATQGAGTEGPEIARMLYTADNTTQSLEHMAHYLTVALRANDTVLLQEQTGNSSAIAPSQAVDGTVWVQ</sequence>
<dbReference type="AlphaFoldDB" id="A0AA39Y9B9"/>
<dbReference type="EMBL" id="JAUJDW010000050">
    <property type="protein sequence ID" value="KAK0647396.1"/>
    <property type="molecule type" value="Genomic_DNA"/>
</dbReference>